<evidence type="ECO:0000256" key="3">
    <source>
        <dbReference type="ARBA" id="ARBA00010998"/>
    </source>
</evidence>
<keyword evidence="7" id="KW-0443">Lipid metabolism</keyword>
<proteinExistence type="inferred from homology"/>
<dbReference type="PANTHER" id="PTHR20996:SF1">
    <property type="entry name" value="NUCLEAR ENVELOPE PHOSPHATASE-REGULATORY SUBUNIT 1"/>
    <property type="match status" value="1"/>
</dbReference>
<comment type="caution">
    <text evidence="12">The sequence shown here is derived from an EMBL/GenBank/DDBJ whole genome shotgun (WGS) entry which is preliminary data.</text>
</comment>
<dbReference type="AlphaFoldDB" id="A0AA88INL1"/>
<feature type="transmembrane region" description="Helical" evidence="11">
    <location>
        <begin position="69"/>
        <end position="89"/>
    </location>
</feature>
<feature type="transmembrane region" description="Helical" evidence="11">
    <location>
        <begin position="37"/>
        <end position="54"/>
    </location>
</feature>
<name>A0AA88INL1_ARTSF</name>
<dbReference type="GO" id="GO:0071595">
    <property type="term" value="C:Nem1-Spo7 phosphatase complex"/>
    <property type="evidence" value="ECO:0007669"/>
    <property type="project" value="InterPro"/>
</dbReference>
<keyword evidence="13" id="KW-1185">Reference proteome</keyword>
<keyword evidence="5 11" id="KW-0812">Transmembrane</keyword>
<keyword evidence="8 11" id="KW-0472">Membrane</keyword>
<comment type="subcellular location">
    <subcellularLocation>
        <location evidence="2">Cytoplasm</location>
    </subcellularLocation>
    <subcellularLocation>
        <location evidence="1">Nucleus membrane</location>
        <topology evidence="1">Multi-pass membrane protein</topology>
    </subcellularLocation>
</comment>
<evidence type="ECO:0000313" key="12">
    <source>
        <dbReference type="EMBL" id="KAK2724957.1"/>
    </source>
</evidence>
<dbReference type="PANTHER" id="PTHR20996">
    <property type="entry name" value="NUCLEAR ENVELOPE PHOSPHATASE-REGULATORY SUBUNIT 1"/>
    <property type="match status" value="1"/>
</dbReference>
<comment type="similarity">
    <text evidence="3">Belongs to the CNEP1R1 family.</text>
</comment>
<evidence type="ECO:0000256" key="4">
    <source>
        <dbReference type="ARBA" id="ARBA00022490"/>
    </source>
</evidence>
<reference evidence="12" key="1">
    <citation type="submission" date="2023-07" db="EMBL/GenBank/DDBJ databases">
        <title>Chromosome-level genome assembly of Artemia franciscana.</title>
        <authorList>
            <person name="Jo E."/>
        </authorList>
    </citation>
    <scope>NUCLEOTIDE SEQUENCE</scope>
    <source>
        <tissue evidence="12">Whole body</tissue>
    </source>
</reference>
<evidence type="ECO:0000256" key="2">
    <source>
        <dbReference type="ARBA" id="ARBA00004496"/>
    </source>
</evidence>
<dbReference type="GO" id="GO:0005737">
    <property type="term" value="C:cytoplasm"/>
    <property type="evidence" value="ECO:0007669"/>
    <property type="project" value="UniProtKB-SubCell"/>
</dbReference>
<accession>A0AA88INL1</accession>
<sequence>MRNIAQTGYELDDLKAFERRLTEIIGCSQQPARKWRLVLLAASVCVALGAWQWLSDPATSQLSLAKSLANHIFFTVSSIALVFLFLLGIHKRVVASSILASRARIVLADFNMSCDDTGKIILKARHPTL</sequence>
<organism evidence="12 13">
    <name type="scientific">Artemia franciscana</name>
    <name type="common">Brine shrimp</name>
    <name type="synonym">Artemia sanfranciscana</name>
    <dbReference type="NCBI Taxonomy" id="6661"/>
    <lineage>
        <taxon>Eukaryota</taxon>
        <taxon>Metazoa</taxon>
        <taxon>Ecdysozoa</taxon>
        <taxon>Arthropoda</taxon>
        <taxon>Crustacea</taxon>
        <taxon>Branchiopoda</taxon>
        <taxon>Anostraca</taxon>
        <taxon>Artemiidae</taxon>
        <taxon>Artemia</taxon>
    </lineage>
</organism>
<keyword evidence="4" id="KW-0963">Cytoplasm</keyword>
<keyword evidence="6 11" id="KW-1133">Transmembrane helix</keyword>
<dbReference type="InterPro" id="IPR019168">
    <property type="entry name" value="NEP1-R1"/>
</dbReference>
<dbReference type="GO" id="GO:0006629">
    <property type="term" value="P:lipid metabolic process"/>
    <property type="evidence" value="ECO:0007669"/>
    <property type="project" value="UniProtKB-KW"/>
</dbReference>
<dbReference type="EMBL" id="JAVRJZ010000003">
    <property type="protein sequence ID" value="KAK2724957.1"/>
    <property type="molecule type" value="Genomic_DNA"/>
</dbReference>
<evidence type="ECO:0000256" key="6">
    <source>
        <dbReference type="ARBA" id="ARBA00022989"/>
    </source>
</evidence>
<protein>
    <recommendedName>
        <fullName evidence="10">Transmembrane protein 188</fullName>
    </recommendedName>
</protein>
<keyword evidence="9" id="KW-0539">Nucleus</keyword>
<evidence type="ECO:0000256" key="11">
    <source>
        <dbReference type="SAM" id="Phobius"/>
    </source>
</evidence>
<evidence type="ECO:0000256" key="1">
    <source>
        <dbReference type="ARBA" id="ARBA00004232"/>
    </source>
</evidence>
<dbReference type="Pfam" id="PF09771">
    <property type="entry name" value="Tmemb_18A"/>
    <property type="match status" value="1"/>
</dbReference>
<gene>
    <name evidence="12" type="ORF">QYM36_001418</name>
</gene>
<dbReference type="GO" id="GO:0031965">
    <property type="term" value="C:nuclear membrane"/>
    <property type="evidence" value="ECO:0007669"/>
    <property type="project" value="UniProtKB-SubCell"/>
</dbReference>
<evidence type="ECO:0000256" key="7">
    <source>
        <dbReference type="ARBA" id="ARBA00023098"/>
    </source>
</evidence>
<evidence type="ECO:0000256" key="8">
    <source>
        <dbReference type="ARBA" id="ARBA00023136"/>
    </source>
</evidence>
<evidence type="ECO:0000256" key="9">
    <source>
        <dbReference type="ARBA" id="ARBA00023242"/>
    </source>
</evidence>
<evidence type="ECO:0000256" key="5">
    <source>
        <dbReference type="ARBA" id="ARBA00022692"/>
    </source>
</evidence>
<evidence type="ECO:0000256" key="10">
    <source>
        <dbReference type="ARBA" id="ARBA00030458"/>
    </source>
</evidence>
<dbReference type="Proteomes" id="UP001187531">
    <property type="component" value="Unassembled WGS sequence"/>
</dbReference>
<evidence type="ECO:0000313" key="13">
    <source>
        <dbReference type="Proteomes" id="UP001187531"/>
    </source>
</evidence>